<keyword evidence="2" id="KW-1185">Reference proteome</keyword>
<proteinExistence type="predicted"/>
<reference evidence="1 2" key="1">
    <citation type="submission" date="2023-03" db="EMBL/GenBank/DDBJ databases">
        <title>WGS of Gossypium arboreum.</title>
        <authorList>
            <person name="Yu D."/>
        </authorList>
    </citation>
    <scope>NUCLEOTIDE SEQUENCE [LARGE SCALE GENOMIC DNA]</scope>
    <source>
        <tissue evidence="1">Leaf</tissue>
    </source>
</reference>
<gene>
    <name evidence="1" type="ORF">PVK06_002891</name>
</gene>
<dbReference type="EMBL" id="JARKNE010000001">
    <property type="protein sequence ID" value="KAK5846598.1"/>
    <property type="molecule type" value="Genomic_DNA"/>
</dbReference>
<protein>
    <submittedName>
        <fullName evidence="1">Uncharacterized protein</fullName>
    </submittedName>
</protein>
<sequence length="89" mass="9947">MLCLGSPDNSGWEMKEDLAMLSLKSGEEVVHDLSVGLMSETMARQFGDFLGHSERSCPARIVHRKKELEFERDLSIKAIPRRAMVASSP</sequence>
<organism evidence="1 2">
    <name type="scientific">Gossypium arboreum</name>
    <name type="common">Tree cotton</name>
    <name type="synonym">Gossypium nanking</name>
    <dbReference type="NCBI Taxonomy" id="29729"/>
    <lineage>
        <taxon>Eukaryota</taxon>
        <taxon>Viridiplantae</taxon>
        <taxon>Streptophyta</taxon>
        <taxon>Embryophyta</taxon>
        <taxon>Tracheophyta</taxon>
        <taxon>Spermatophyta</taxon>
        <taxon>Magnoliopsida</taxon>
        <taxon>eudicotyledons</taxon>
        <taxon>Gunneridae</taxon>
        <taxon>Pentapetalae</taxon>
        <taxon>rosids</taxon>
        <taxon>malvids</taxon>
        <taxon>Malvales</taxon>
        <taxon>Malvaceae</taxon>
        <taxon>Malvoideae</taxon>
        <taxon>Gossypium</taxon>
    </lineage>
</organism>
<dbReference type="Proteomes" id="UP001358586">
    <property type="component" value="Chromosome 1"/>
</dbReference>
<name>A0ABR0R4Q6_GOSAR</name>
<evidence type="ECO:0000313" key="2">
    <source>
        <dbReference type="Proteomes" id="UP001358586"/>
    </source>
</evidence>
<evidence type="ECO:0000313" key="1">
    <source>
        <dbReference type="EMBL" id="KAK5846598.1"/>
    </source>
</evidence>
<accession>A0ABR0R4Q6</accession>
<comment type="caution">
    <text evidence="1">The sequence shown here is derived from an EMBL/GenBank/DDBJ whole genome shotgun (WGS) entry which is preliminary data.</text>
</comment>